<accession>M5S567</accession>
<sequence length="144" mass="15371">MKRQFSIRLLLLAALFVACALWLLMPFRPSARFTPVGFVKSSPPNNGKAFRVTVTNDGSSSVWYTGNDTNITSFTAIQLDKTGNGGRITPNAEAIGWVELLPGASVALDVPIVTGMGIETATLSTELSDWRGRVALISSDALSP</sequence>
<reference evidence="1 2" key="1">
    <citation type="journal article" date="2013" name="Mar. Genomics">
        <title>Expression of sulfatases in Rhodopirellula baltica and the diversity of sulfatases in the genus Rhodopirellula.</title>
        <authorList>
            <person name="Wegner C.E."/>
            <person name="Richter-Heitmann T."/>
            <person name="Klindworth A."/>
            <person name="Klockow C."/>
            <person name="Richter M."/>
            <person name="Achstetter T."/>
            <person name="Glockner F.O."/>
            <person name="Harder J."/>
        </authorList>
    </citation>
    <scope>NUCLEOTIDE SEQUENCE [LARGE SCALE GENOMIC DNA]</scope>
    <source>
        <strain evidence="1 2">SH398</strain>
    </source>
</reference>
<dbReference type="Proteomes" id="UP000011996">
    <property type="component" value="Unassembled WGS sequence"/>
</dbReference>
<dbReference type="EMBL" id="ANOF01000088">
    <property type="protein sequence ID" value="EMI26616.1"/>
    <property type="molecule type" value="Genomic_DNA"/>
</dbReference>
<gene>
    <name evidence="1" type="ORF">RESH_02811</name>
</gene>
<protein>
    <submittedName>
        <fullName evidence="1">Secreted protein</fullName>
    </submittedName>
</protein>
<organism evidence="1 2">
    <name type="scientific">Rhodopirellula europaea SH398</name>
    <dbReference type="NCBI Taxonomy" id="1263868"/>
    <lineage>
        <taxon>Bacteria</taxon>
        <taxon>Pseudomonadati</taxon>
        <taxon>Planctomycetota</taxon>
        <taxon>Planctomycetia</taxon>
        <taxon>Pirellulales</taxon>
        <taxon>Pirellulaceae</taxon>
        <taxon>Rhodopirellula</taxon>
    </lineage>
</organism>
<evidence type="ECO:0000313" key="1">
    <source>
        <dbReference type="EMBL" id="EMI26616.1"/>
    </source>
</evidence>
<name>M5S567_9BACT</name>
<dbReference type="AlphaFoldDB" id="M5S567"/>
<proteinExistence type="predicted"/>
<comment type="caution">
    <text evidence="1">The sequence shown here is derived from an EMBL/GenBank/DDBJ whole genome shotgun (WGS) entry which is preliminary data.</text>
</comment>
<dbReference type="PROSITE" id="PS51257">
    <property type="entry name" value="PROKAR_LIPOPROTEIN"/>
    <property type="match status" value="1"/>
</dbReference>
<evidence type="ECO:0000313" key="2">
    <source>
        <dbReference type="Proteomes" id="UP000011996"/>
    </source>
</evidence>